<reference evidence="3 4" key="1">
    <citation type="submission" date="2012-04" db="EMBL/GenBank/DDBJ databases">
        <title>The Genome Sequence of Afipia broomeae ATCC 49717.</title>
        <authorList>
            <consortium name="The Broad Institute Genome Sequencing Platform"/>
            <person name="Earl A."/>
            <person name="Ward D."/>
            <person name="Feldgarden M."/>
            <person name="Gevers D."/>
            <person name="Huys G."/>
            <person name="Walker B."/>
            <person name="Young S.K."/>
            <person name="Zeng Q."/>
            <person name="Gargeya S."/>
            <person name="Fitzgerald M."/>
            <person name="Haas B."/>
            <person name="Abouelleil A."/>
            <person name="Alvarado L."/>
            <person name="Arachchi H.M."/>
            <person name="Berlin A."/>
            <person name="Chapman S.B."/>
            <person name="Goldberg J."/>
            <person name="Griggs A."/>
            <person name="Gujja S."/>
            <person name="Hansen M."/>
            <person name="Howarth C."/>
            <person name="Imamovic A."/>
            <person name="Larimer J."/>
            <person name="McCowen C."/>
            <person name="Montmayeur A."/>
            <person name="Murphy C."/>
            <person name="Neiman D."/>
            <person name="Pearson M."/>
            <person name="Priest M."/>
            <person name="Roberts A."/>
            <person name="Saif S."/>
            <person name="Shea T."/>
            <person name="Sisk P."/>
            <person name="Sykes S."/>
            <person name="Wortman J."/>
            <person name="Nusbaum C."/>
            <person name="Birren B."/>
        </authorList>
    </citation>
    <scope>NUCLEOTIDE SEQUENCE [LARGE SCALE GENOMIC DNA]</scope>
    <source>
        <strain evidence="3 4">ATCC 49717</strain>
    </source>
</reference>
<evidence type="ECO:0000313" key="4">
    <source>
        <dbReference type="Proteomes" id="UP000001096"/>
    </source>
</evidence>
<dbReference type="RefSeq" id="WP_006022668.1">
    <property type="nucleotide sequence ID" value="NZ_KB375284.1"/>
</dbReference>
<keyword evidence="4" id="KW-1185">Reference proteome</keyword>
<evidence type="ECO:0000256" key="1">
    <source>
        <dbReference type="SAM" id="Phobius"/>
    </source>
</evidence>
<dbReference type="PATRIC" id="fig|883078.3.peg.4093"/>
<organism evidence="3 4">
    <name type="scientific">Afipia broomeae ATCC 49717</name>
    <dbReference type="NCBI Taxonomy" id="883078"/>
    <lineage>
        <taxon>Bacteria</taxon>
        <taxon>Pseudomonadati</taxon>
        <taxon>Pseudomonadota</taxon>
        <taxon>Alphaproteobacteria</taxon>
        <taxon>Hyphomicrobiales</taxon>
        <taxon>Nitrobacteraceae</taxon>
        <taxon>Afipia</taxon>
    </lineage>
</organism>
<proteinExistence type="predicted"/>
<dbReference type="Proteomes" id="UP000001096">
    <property type="component" value="Unassembled WGS sequence"/>
</dbReference>
<keyword evidence="1" id="KW-0472">Membrane</keyword>
<keyword evidence="1" id="KW-0812">Transmembrane</keyword>
<feature type="signal peptide" evidence="2">
    <location>
        <begin position="1"/>
        <end position="35"/>
    </location>
</feature>
<sequence length="141" mass="15140">MFVRKTLPSRFSRAVVLATAAALVSTLVVPPVAQAYPLASSAAKTSSAEPANASEATDLSARARRRVVRRSYRNNAAGAAFMGLALGTVGAIVAEQRRRDYYRDNYYYGGGPYYGGRYYGGPAYYGGNPYVGGGYYAVPHY</sequence>
<evidence type="ECO:0000256" key="2">
    <source>
        <dbReference type="SAM" id="SignalP"/>
    </source>
</evidence>
<dbReference type="AlphaFoldDB" id="K8NXY7"/>
<dbReference type="eggNOG" id="ENOG5031689">
    <property type="taxonomic scope" value="Bacteria"/>
</dbReference>
<protein>
    <recommendedName>
        <fullName evidence="5">Transmembrane protein</fullName>
    </recommendedName>
</protein>
<dbReference type="HOGENOM" id="CLU_130933_0_0_5"/>
<keyword evidence="2" id="KW-0732">Signal</keyword>
<feature type="chain" id="PRO_5003921561" description="Transmembrane protein" evidence="2">
    <location>
        <begin position="36"/>
        <end position="141"/>
    </location>
</feature>
<name>K8NXY7_9BRAD</name>
<comment type="caution">
    <text evidence="3">The sequence shown here is derived from an EMBL/GenBank/DDBJ whole genome shotgun (WGS) entry which is preliminary data.</text>
</comment>
<dbReference type="EMBL" id="AGWX01000005">
    <property type="protein sequence ID" value="EKS34056.1"/>
    <property type="molecule type" value="Genomic_DNA"/>
</dbReference>
<evidence type="ECO:0000313" key="3">
    <source>
        <dbReference type="EMBL" id="EKS34056.1"/>
    </source>
</evidence>
<evidence type="ECO:0008006" key="5">
    <source>
        <dbReference type="Google" id="ProtNLM"/>
    </source>
</evidence>
<gene>
    <name evidence="3" type="ORF">HMPREF9695_03966</name>
</gene>
<keyword evidence="1" id="KW-1133">Transmembrane helix</keyword>
<accession>K8NXY7</accession>
<feature type="transmembrane region" description="Helical" evidence="1">
    <location>
        <begin position="76"/>
        <end position="94"/>
    </location>
</feature>